<evidence type="ECO:0008006" key="4">
    <source>
        <dbReference type="Google" id="ProtNLM"/>
    </source>
</evidence>
<sequence length="126" mass="13943">MRAVFLRLVFAVALLGPVGAVQAAELLMLEQPGCVWCKRWNEEIGTAYPKTEEGQQAPLRRIDISGDWPEDLSGVRLERLTPTFILVEDGVEVARLRGYPGADFFWPMLGAMLSKLPAEKVKADAS</sequence>
<gene>
    <name evidence="2" type="ORF">SAMN05444272_1555</name>
</gene>
<reference evidence="2 3" key="1">
    <citation type="submission" date="2016-11" db="EMBL/GenBank/DDBJ databases">
        <authorList>
            <person name="Jaros S."/>
            <person name="Januszkiewicz K."/>
            <person name="Wedrychowicz H."/>
        </authorList>
    </citation>
    <scope>NUCLEOTIDE SEQUENCE [LARGE SCALE GENOMIC DNA]</scope>
    <source>
        <strain evidence="2 3">DSM 22153</strain>
    </source>
</reference>
<dbReference type="Gene3D" id="3.40.30.10">
    <property type="entry name" value="Glutaredoxin"/>
    <property type="match status" value="1"/>
</dbReference>
<evidence type="ECO:0000256" key="1">
    <source>
        <dbReference type="SAM" id="SignalP"/>
    </source>
</evidence>
<name>A0A1M7FAQ8_9HYPH</name>
<keyword evidence="1" id="KW-0732">Signal</keyword>
<dbReference type="SUPFAM" id="SSF52833">
    <property type="entry name" value="Thioredoxin-like"/>
    <property type="match status" value="1"/>
</dbReference>
<organism evidence="2 3">
    <name type="scientific">Roseibium suaedae</name>
    <dbReference type="NCBI Taxonomy" id="735517"/>
    <lineage>
        <taxon>Bacteria</taxon>
        <taxon>Pseudomonadati</taxon>
        <taxon>Pseudomonadota</taxon>
        <taxon>Alphaproteobacteria</taxon>
        <taxon>Hyphomicrobiales</taxon>
        <taxon>Stappiaceae</taxon>
        <taxon>Roseibium</taxon>
    </lineage>
</organism>
<protein>
    <recommendedName>
        <fullName evidence="4">Transcriptional regulator</fullName>
    </recommendedName>
</protein>
<accession>A0A1M7FAQ8</accession>
<dbReference type="STRING" id="735517.SAMN05444272_1555"/>
<dbReference type="InterPro" id="IPR036249">
    <property type="entry name" value="Thioredoxin-like_sf"/>
</dbReference>
<evidence type="ECO:0000313" key="3">
    <source>
        <dbReference type="Proteomes" id="UP000186002"/>
    </source>
</evidence>
<evidence type="ECO:0000313" key="2">
    <source>
        <dbReference type="EMBL" id="SHM01164.1"/>
    </source>
</evidence>
<keyword evidence="3" id="KW-1185">Reference proteome</keyword>
<feature type="chain" id="PRO_5012726121" description="Transcriptional regulator" evidence="1">
    <location>
        <begin position="24"/>
        <end position="126"/>
    </location>
</feature>
<feature type="signal peptide" evidence="1">
    <location>
        <begin position="1"/>
        <end position="23"/>
    </location>
</feature>
<dbReference type="EMBL" id="FRBW01000002">
    <property type="protein sequence ID" value="SHM01164.1"/>
    <property type="molecule type" value="Genomic_DNA"/>
</dbReference>
<dbReference type="AlphaFoldDB" id="A0A1M7FAQ8"/>
<proteinExistence type="predicted"/>
<dbReference type="Proteomes" id="UP000186002">
    <property type="component" value="Unassembled WGS sequence"/>
</dbReference>